<dbReference type="Proteomes" id="UP000824469">
    <property type="component" value="Unassembled WGS sequence"/>
</dbReference>
<reference evidence="1 2" key="1">
    <citation type="journal article" date="2021" name="Nat. Plants">
        <title>The Taxus genome provides insights into paclitaxel biosynthesis.</title>
        <authorList>
            <person name="Xiong X."/>
            <person name="Gou J."/>
            <person name="Liao Q."/>
            <person name="Li Y."/>
            <person name="Zhou Q."/>
            <person name="Bi G."/>
            <person name="Li C."/>
            <person name="Du R."/>
            <person name="Wang X."/>
            <person name="Sun T."/>
            <person name="Guo L."/>
            <person name="Liang H."/>
            <person name="Lu P."/>
            <person name="Wu Y."/>
            <person name="Zhang Z."/>
            <person name="Ro D.K."/>
            <person name="Shang Y."/>
            <person name="Huang S."/>
            <person name="Yan J."/>
        </authorList>
    </citation>
    <scope>NUCLEOTIDE SEQUENCE [LARGE SCALE GENOMIC DNA]</scope>
    <source>
        <strain evidence="1">Ta-2019</strain>
    </source>
</reference>
<evidence type="ECO:0008006" key="3">
    <source>
        <dbReference type="Google" id="ProtNLM"/>
    </source>
</evidence>
<keyword evidence="2" id="KW-1185">Reference proteome</keyword>
<feature type="non-terminal residue" evidence="1">
    <location>
        <position position="1"/>
    </location>
</feature>
<organism evidence="1 2">
    <name type="scientific">Taxus chinensis</name>
    <name type="common">Chinese yew</name>
    <name type="synonym">Taxus wallichiana var. chinensis</name>
    <dbReference type="NCBI Taxonomy" id="29808"/>
    <lineage>
        <taxon>Eukaryota</taxon>
        <taxon>Viridiplantae</taxon>
        <taxon>Streptophyta</taxon>
        <taxon>Embryophyta</taxon>
        <taxon>Tracheophyta</taxon>
        <taxon>Spermatophyta</taxon>
        <taxon>Pinopsida</taxon>
        <taxon>Pinidae</taxon>
        <taxon>Conifers II</taxon>
        <taxon>Cupressales</taxon>
        <taxon>Taxaceae</taxon>
        <taxon>Taxus</taxon>
    </lineage>
</organism>
<evidence type="ECO:0000313" key="1">
    <source>
        <dbReference type="EMBL" id="KAH9326490.1"/>
    </source>
</evidence>
<feature type="non-terminal residue" evidence="1">
    <location>
        <position position="81"/>
    </location>
</feature>
<gene>
    <name evidence="1" type="ORF">KI387_006668</name>
</gene>
<name>A0AA38GTX3_TAXCH</name>
<evidence type="ECO:0000313" key="2">
    <source>
        <dbReference type="Proteomes" id="UP000824469"/>
    </source>
</evidence>
<sequence length="81" mass="8940">RYTLVLGINKWEEIPGGVLVVKIYDSEGDEWTTFHTINALSSAPTGEGVFSGGSFYWVSVTVVDESQHPWDSATRSFETPS</sequence>
<proteinExistence type="predicted"/>
<accession>A0AA38GTX3</accession>
<comment type="caution">
    <text evidence="1">The sequence shown here is derived from an EMBL/GenBank/DDBJ whole genome shotgun (WGS) entry which is preliminary data.</text>
</comment>
<dbReference type="AlphaFoldDB" id="A0AA38GTX3"/>
<protein>
    <recommendedName>
        <fullName evidence="3">F5/8 type C domain-containing protein</fullName>
    </recommendedName>
</protein>
<dbReference type="EMBL" id="JAHRHJ020000002">
    <property type="protein sequence ID" value="KAH9326490.1"/>
    <property type="molecule type" value="Genomic_DNA"/>
</dbReference>